<accession>A0A831LH74</accession>
<dbReference type="EMBL" id="DSDK01000414">
    <property type="protein sequence ID" value="HDR51462.1"/>
    <property type="molecule type" value="Genomic_DNA"/>
</dbReference>
<feature type="chain" id="PRO_5032640184" evidence="1">
    <location>
        <begin position="29"/>
        <end position="118"/>
    </location>
</feature>
<gene>
    <name evidence="2" type="ORF">ENN90_07565</name>
</gene>
<proteinExistence type="predicted"/>
<organism evidence="2">
    <name type="scientific">Mariniphaga anaerophila</name>
    <dbReference type="NCBI Taxonomy" id="1484053"/>
    <lineage>
        <taxon>Bacteria</taxon>
        <taxon>Pseudomonadati</taxon>
        <taxon>Bacteroidota</taxon>
        <taxon>Bacteroidia</taxon>
        <taxon>Marinilabiliales</taxon>
        <taxon>Prolixibacteraceae</taxon>
        <taxon>Mariniphaga</taxon>
    </lineage>
</organism>
<dbReference type="Proteomes" id="UP000886047">
    <property type="component" value="Unassembled WGS sequence"/>
</dbReference>
<comment type="caution">
    <text evidence="2">The sequence shown here is derived from an EMBL/GenBank/DDBJ whole genome shotgun (WGS) entry which is preliminary data.</text>
</comment>
<sequence>MKTMKARLNQIILVALFTVIFMSVNVNANGTETIVVSGLENIAEPKLQIEDWMVNETCWLKAEKASLIEMENDERLMLEAWMVDETRWQMPVFENFSSMEAEQGLKLEYWMVNEMYWN</sequence>
<evidence type="ECO:0000256" key="1">
    <source>
        <dbReference type="SAM" id="SignalP"/>
    </source>
</evidence>
<keyword evidence="1" id="KW-0732">Signal</keyword>
<name>A0A831LH74_9BACT</name>
<reference evidence="2" key="1">
    <citation type="journal article" date="2020" name="mSystems">
        <title>Genome- and Community-Level Interaction Insights into Carbon Utilization and Element Cycling Functions of Hydrothermarchaeota in Hydrothermal Sediment.</title>
        <authorList>
            <person name="Zhou Z."/>
            <person name="Liu Y."/>
            <person name="Xu W."/>
            <person name="Pan J."/>
            <person name="Luo Z.H."/>
            <person name="Li M."/>
        </authorList>
    </citation>
    <scope>NUCLEOTIDE SEQUENCE [LARGE SCALE GENOMIC DNA]</scope>
    <source>
        <strain evidence="2">SpSt-1217</strain>
    </source>
</reference>
<dbReference type="AlphaFoldDB" id="A0A831LH74"/>
<evidence type="ECO:0000313" key="2">
    <source>
        <dbReference type="EMBL" id="HDR51462.1"/>
    </source>
</evidence>
<feature type="signal peptide" evidence="1">
    <location>
        <begin position="1"/>
        <end position="28"/>
    </location>
</feature>
<protein>
    <submittedName>
        <fullName evidence="2">Uncharacterized protein</fullName>
    </submittedName>
</protein>